<dbReference type="EMBL" id="SLWS01000001">
    <property type="protein sequence ID" value="TCO65647.1"/>
    <property type="molecule type" value="Genomic_DNA"/>
</dbReference>
<dbReference type="Pfam" id="PF03816">
    <property type="entry name" value="LytR_cpsA_psr"/>
    <property type="match status" value="1"/>
</dbReference>
<comment type="caution">
    <text evidence="5">The sequence shown here is derived from an EMBL/GenBank/DDBJ whole genome shotgun (WGS) entry which is preliminary data.</text>
</comment>
<dbReference type="InterPro" id="IPR004474">
    <property type="entry name" value="LytR_CpsA_psr"/>
</dbReference>
<dbReference type="AlphaFoldDB" id="A0A4R2K1Q8"/>
<dbReference type="InterPro" id="IPR027381">
    <property type="entry name" value="LytR/CpsA/Psr_C"/>
</dbReference>
<dbReference type="OrthoDB" id="9782542at2"/>
<evidence type="ECO:0000313" key="5">
    <source>
        <dbReference type="EMBL" id="TCO65647.1"/>
    </source>
</evidence>
<protein>
    <submittedName>
        <fullName evidence="5">LytR family transcriptional attenuator</fullName>
    </submittedName>
</protein>
<evidence type="ECO:0000256" key="2">
    <source>
        <dbReference type="SAM" id="MobiDB-lite"/>
    </source>
</evidence>
<dbReference type="Pfam" id="PF13399">
    <property type="entry name" value="LytR_C"/>
    <property type="match status" value="1"/>
</dbReference>
<feature type="region of interest" description="Disordered" evidence="2">
    <location>
        <begin position="350"/>
        <end position="374"/>
    </location>
</feature>
<reference evidence="5 6" key="1">
    <citation type="submission" date="2019-03" db="EMBL/GenBank/DDBJ databases">
        <title>Genomic Encyclopedia of Type Strains, Phase IV (KMG-IV): sequencing the most valuable type-strain genomes for metagenomic binning, comparative biology and taxonomic classification.</title>
        <authorList>
            <person name="Goeker M."/>
        </authorList>
    </citation>
    <scope>NUCLEOTIDE SEQUENCE [LARGE SCALE GENOMIC DNA]</scope>
    <source>
        <strain evidence="5 6">DSM 45934</strain>
    </source>
</reference>
<feature type="domain" description="Cell envelope-related transcriptional attenuator" evidence="3">
    <location>
        <begin position="100"/>
        <end position="270"/>
    </location>
</feature>
<feature type="compositionally biased region" description="Low complexity" evidence="2">
    <location>
        <begin position="471"/>
        <end position="487"/>
    </location>
</feature>
<dbReference type="Proteomes" id="UP000295680">
    <property type="component" value="Unassembled WGS sequence"/>
</dbReference>
<feature type="compositionally biased region" description="Low complexity" evidence="2">
    <location>
        <begin position="361"/>
        <end position="374"/>
    </location>
</feature>
<dbReference type="Gene3D" id="3.30.70.2390">
    <property type="match status" value="1"/>
</dbReference>
<feature type="region of interest" description="Disordered" evidence="2">
    <location>
        <begin position="462"/>
        <end position="501"/>
    </location>
</feature>
<evidence type="ECO:0000259" key="3">
    <source>
        <dbReference type="Pfam" id="PF03816"/>
    </source>
</evidence>
<dbReference type="PANTHER" id="PTHR33392">
    <property type="entry name" value="POLYISOPRENYL-TEICHOIC ACID--PEPTIDOGLYCAN TEICHOIC ACID TRANSFERASE TAGU"/>
    <property type="match status" value="1"/>
</dbReference>
<proteinExistence type="inferred from homology"/>
<gene>
    <name evidence="5" type="ORF">EV192_1011439</name>
</gene>
<name>A0A4R2K1Q8_9PSEU</name>
<dbReference type="RefSeq" id="WP_132112180.1">
    <property type="nucleotide sequence ID" value="NZ_SLWS01000001.1"/>
</dbReference>
<evidence type="ECO:0000313" key="6">
    <source>
        <dbReference type="Proteomes" id="UP000295680"/>
    </source>
</evidence>
<comment type="similarity">
    <text evidence="1">Belongs to the LytR/CpsA/Psr (LCP) family.</text>
</comment>
<sequence length="501" mass="53106">MSRGGYRIALYMARCVIALGSIFVLTFTAYAYVTYRDVNADVVTTDVIPPDVQKAGPKPLDGAQDILLVGMDSRTDSYGNPLPKEVMDILHGGINDGERNTDTMILVHIPTDGRRAVAISFPRDSWVTINGGFGSHKLNSAFVYKFNDVMKDQRNVPPKQAEDVAKKQGRINLITTIEQLIGNAVTIDKYAEVNLASFYDITKAIGGVEVCLNKAVDEQKSGARFPAGVQTVSGADALSFVRQRYELPNGDFDRIVRQQVFIGALARKVLSTGVLTDMSKLNDLTTAIKKSVVLSSGWDITTFAQQMSGLSSGAIDFYTIPTVGPAKIGGADVIKVDPKQVHDFVAALTRDDHPPAPSAPPTSSTAPTSTPFAPGTVTVDVRNASPIRGAAASAQAVLKGKGFLPGTVTDTAAQPTSTLYYRPGEEDSAQQVQLALGGQFTLTVDSTLKTGEVRAVLGKNYQPATGHQVQTSAPPTSGGTSSTNVTPTSPPINANGVTCVN</sequence>
<evidence type="ECO:0000259" key="4">
    <source>
        <dbReference type="Pfam" id="PF13399"/>
    </source>
</evidence>
<evidence type="ECO:0000256" key="1">
    <source>
        <dbReference type="ARBA" id="ARBA00006068"/>
    </source>
</evidence>
<keyword evidence="6" id="KW-1185">Reference proteome</keyword>
<feature type="domain" description="LytR/CpsA/Psr regulator C-terminal" evidence="4">
    <location>
        <begin position="376"/>
        <end position="461"/>
    </location>
</feature>
<accession>A0A4R2K1Q8</accession>
<dbReference type="Gene3D" id="3.40.630.190">
    <property type="entry name" value="LCP protein"/>
    <property type="match status" value="1"/>
</dbReference>
<dbReference type="PANTHER" id="PTHR33392:SF6">
    <property type="entry name" value="POLYISOPRENYL-TEICHOIC ACID--PEPTIDOGLYCAN TEICHOIC ACID TRANSFERASE TAGU"/>
    <property type="match status" value="1"/>
</dbReference>
<organism evidence="5 6">
    <name type="scientific">Actinocrispum wychmicini</name>
    <dbReference type="NCBI Taxonomy" id="1213861"/>
    <lineage>
        <taxon>Bacteria</taxon>
        <taxon>Bacillati</taxon>
        <taxon>Actinomycetota</taxon>
        <taxon>Actinomycetes</taxon>
        <taxon>Pseudonocardiales</taxon>
        <taxon>Pseudonocardiaceae</taxon>
        <taxon>Actinocrispum</taxon>
    </lineage>
</organism>
<dbReference type="NCBIfam" id="TIGR00350">
    <property type="entry name" value="lytR_cpsA_psr"/>
    <property type="match status" value="1"/>
</dbReference>
<dbReference type="InterPro" id="IPR050922">
    <property type="entry name" value="LytR/CpsA/Psr_CW_biosynth"/>
</dbReference>